<reference evidence="1 4" key="1">
    <citation type="submission" date="2020-08" db="EMBL/GenBank/DDBJ databases">
        <title>Genomic Encyclopedia of Type Strains, Phase IV (KMG-IV): sequencing the most valuable type-strain genomes for metagenomic binning, comparative biology and taxonomic classification.</title>
        <authorList>
            <person name="Goeker M."/>
        </authorList>
    </citation>
    <scope>NUCLEOTIDE SEQUENCE [LARGE SCALE GENOMIC DNA]</scope>
    <source>
        <strain evidence="1 4">DSM 101535</strain>
    </source>
</reference>
<evidence type="ECO:0000313" key="2">
    <source>
        <dbReference type="EMBL" id="MBB6505788.1"/>
    </source>
</evidence>
<proteinExistence type="predicted"/>
<keyword evidence="4" id="KW-1185">Reference proteome</keyword>
<dbReference type="RefSeq" id="WP_184032500.1">
    <property type="nucleotide sequence ID" value="NZ_BAABAR010000002.1"/>
</dbReference>
<reference evidence="2 3" key="3">
    <citation type="submission" date="2020-08" db="EMBL/GenBank/DDBJ databases">
        <authorList>
            <person name="Partida-Martinez L."/>
            <person name="Huntemann M."/>
            <person name="Clum A."/>
            <person name="Wang J."/>
            <person name="Palaniappan K."/>
            <person name="Ritter S."/>
            <person name="Chen I.-M."/>
            <person name="Stamatis D."/>
            <person name="Reddy T."/>
            <person name="O'Malley R."/>
            <person name="Daum C."/>
            <person name="Shapiro N."/>
            <person name="Ivanova N."/>
            <person name="Kyrpides N."/>
            <person name="Woyke T."/>
        </authorList>
    </citation>
    <scope>NUCLEOTIDE SEQUENCE [LARGE SCALE GENOMIC DNA]</scope>
    <source>
        <strain evidence="2 3">AS3.13</strain>
    </source>
</reference>
<dbReference type="Proteomes" id="UP000522313">
    <property type="component" value="Unassembled WGS sequence"/>
</dbReference>
<accession>A0A7X0MQS7</accession>
<dbReference type="AlphaFoldDB" id="A0A7X0MQS7"/>
<evidence type="ECO:0000313" key="1">
    <source>
        <dbReference type="EMBL" id="MBB5724287.1"/>
    </source>
</evidence>
<dbReference type="EMBL" id="JACIJN010000001">
    <property type="protein sequence ID" value="MBB5724287.1"/>
    <property type="molecule type" value="Genomic_DNA"/>
</dbReference>
<evidence type="ECO:0000313" key="4">
    <source>
        <dbReference type="Proteomes" id="UP000560131"/>
    </source>
</evidence>
<dbReference type="EMBL" id="JACHBT010000015">
    <property type="protein sequence ID" value="MBB6505788.1"/>
    <property type="molecule type" value="Genomic_DNA"/>
</dbReference>
<evidence type="ECO:0000313" key="3">
    <source>
        <dbReference type="Proteomes" id="UP000522313"/>
    </source>
</evidence>
<comment type="caution">
    <text evidence="2">The sequence shown here is derived from an EMBL/GenBank/DDBJ whole genome shotgun (WGS) entry which is preliminary data.</text>
</comment>
<protein>
    <submittedName>
        <fullName evidence="2">Uncharacterized protein</fullName>
    </submittedName>
</protein>
<name>A0A7X0MQS7_9SPHN</name>
<gene>
    <name evidence="2" type="ORF">F4693_002784</name>
    <name evidence="1" type="ORF">FHS97_000187</name>
</gene>
<reference evidence="2 3" key="2">
    <citation type="submission" date="2020-08" db="EMBL/GenBank/DDBJ databases">
        <title>The Agave Microbiome: Exploring the role of microbial communities in plant adaptations to desert environments.</title>
        <authorList>
            <person name="Partida-Martinez L.P."/>
        </authorList>
    </citation>
    <scope>NUCLEOTIDE SEQUENCE [LARGE SCALE GENOMIC DNA]</scope>
    <source>
        <strain evidence="2 3">AS3.13</strain>
    </source>
</reference>
<dbReference type="Proteomes" id="UP000560131">
    <property type="component" value="Unassembled WGS sequence"/>
</dbReference>
<organism evidence="2 3">
    <name type="scientific">Sphingomonas endophytica</name>
    <dbReference type="NCBI Taxonomy" id="869719"/>
    <lineage>
        <taxon>Bacteria</taxon>
        <taxon>Pseudomonadati</taxon>
        <taxon>Pseudomonadota</taxon>
        <taxon>Alphaproteobacteria</taxon>
        <taxon>Sphingomonadales</taxon>
        <taxon>Sphingomonadaceae</taxon>
        <taxon>Sphingomonas</taxon>
    </lineage>
</organism>
<sequence length="55" mass="5797">MASFPPNKAALGATTPAFVQAPTFIFSPGAPAPSRSELLRQQIAAARSARRATIW</sequence>